<dbReference type="InterPro" id="IPR008183">
    <property type="entry name" value="Aldose_1/G6P_1-epimerase"/>
</dbReference>
<evidence type="ECO:0000256" key="3">
    <source>
        <dbReference type="ARBA" id="ARBA00023235"/>
    </source>
</evidence>
<dbReference type="Pfam" id="PF01263">
    <property type="entry name" value="Aldose_epim"/>
    <property type="match status" value="1"/>
</dbReference>
<dbReference type="InterPro" id="IPR047215">
    <property type="entry name" value="Galactose_mutarotase-like"/>
</dbReference>
<gene>
    <name evidence="6" type="ORF">ACIGXA_08455</name>
</gene>
<keyword evidence="4 5" id="KW-0119">Carbohydrate metabolism</keyword>
<dbReference type="InterPro" id="IPR014718">
    <property type="entry name" value="GH-type_carb-bd"/>
</dbReference>
<accession>A0ABW8C5A2</accession>
<dbReference type="EC" id="5.1.3.3" evidence="5"/>
<sequence length="370" mass="39458">MPRPAAHREPFGVTPDGRAVDRWTLRSTTGVTAEILTYGGVLHALTVPDRAGHTRSVVLALPDLESYAAPNPYVGALVGRYANRIAGGRFTLDGQEHHVPANDHGHALHGGPEGFNSRVWQAEPVGDGADVRLTLRSPDGDMGFPGELTVTATYALDDRGTLSVTFEAVTDRPTVINLTHHAYFNLAGAGAGARAGAGVEAGSGPGSVLDHWLSVGADSYLPVSADAIPLGPAREVTGTPFDFTAPRRLGDGLATDDPQLEDADGYDHCWVLRPPEGPDGLRSAALLRDPASGRELQVWTTEPGLQVYTSNHLDGSLADAEGNRHERHGAICLETQHFPDSPNRPSYPTTVLRPGTAFRSRTEFRFPHLC</sequence>
<dbReference type="Gene3D" id="2.70.98.10">
    <property type="match status" value="1"/>
</dbReference>
<comment type="catalytic activity">
    <reaction evidence="5">
        <text>alpha-D-glucose = beta-D-glucose</text>
        <dbReference type="Rhea" id="RHEA:10264"/>
        <dbReference type="ChEBI" id="CHEBI:15903"/>
        <dbReference type="ChEBI" id="CHEBI:17925"/>
        <dbReference type="EC" id="5.1.3.3"/>
    </reaction>
</comment>
<dbReference type="SUPFAM" id="SSF74650">
    <property type="entry name" value="Galactose mutarotase-like"/>
    <property type="match status" value="1"/>
</dbReference>
<evidence type="ECO:0000256" key="4">
    <source>
        <dbReference type="ARBA" id="ARBA00023277"/>
    </source>
</evidence>
<dbReference type="Proteomes" id="UP001614394">
    <property type="component" value="Unassembled WGS sequence"/>
</dbReference>
<dbReference type="GO" id="GO:0016853">
    <property type="term" value="F:isomerase activity"/>
    <property type="evidence" value="ECO:0007669"/>
    <property type="project" value="UniProtKB-KW"/>
</dbReference>
<evidence type="ECO:0000313" key="7">
    <source>
        <dbReference type="Proteomes" id="UP001614394"/>
    </source>
</evidence>
<dbReference type="NCBIfam" id="NF008277">
    <property type="entry name" value="PRK11055.1"/>
    <property type="match status" value="1"/>
</dbReference>
<evidence type="ECO:0000313" key="6">
    <source>
        <dbReference type="EMBL" id="MFI9100545.1"/>
    </source>
</evidence>
<dbReference type="CDD" id="cd09019">
    <property type="entry name" value="galactose_mutarotase_like"/>
    <property type="match status" value="1"/>
</dbReference>
<organism evidence="6 7">
    <name type="scientific">Streptomyces fildesensis</name>
    <dbReference type="NCBI Taxonomy" id="375757"/>
    <lineage>
        <taxon>Bacteria</taxon>
        <taxon>Bacillati</taxon>
        <taxon>Actinomycetota</taxon>
        <taxon>Actinomycetes</taxon>
        <taxon>Kitasatosporales</taxon>
        <taxon>Streptomycetaceae</taxon>
        <taxon>Streptomyces</taxon>
    </lineage>
</organism>
<reference evidence="6 7" key="1">
    <citation type="submission" date="2024-10" db="EMBL/GenBank/DDBJ databases">
        <title>The Natural Products Discovery Center: Release of the First 8490 Sequenced Strains for Exploring Actinobacteria Biosynthetic Diversity.</title>
        <authorList>
            <person name="Kalkreuter E."/>
            <person name="Kautsar S.A."/>
            <person name="Yang D."/>
            <person name="Bader C.D."/>
            <person name="Teijaro C.N."/>
            <person name="Fluegel L."/>
            <person name="Davis C.M."/>
            <person name="Simpson J.R."/>
            <person name="Lauterbach L."/>
            <person name="Steele A.D."/>
            <person name="Gui C."/>
            <person name="Meng S."/>
            <person name="Li G."/>
            <person name="Viehrig K."/>
            <person name="Ye F."/>
            <person name="Su P."/>
            <person name="Kiefer A.F."/>
            <person name="Nichols A."/>
            <person name="Cepeda A.J."/>
            <person name="Yan W."/>
            <person name="Fan B."/>
            <person name="Jiang Y."/>
            <person name="Adhikari A."/>
            <person name="Zheng C.-J."/>
            <person name="Schuster L."/>
            <person name="Cowan T.M."/>
            <person name="Smanski M.J."/>
            <person name="Chevrette M.G."/>
            <person name="De Carvalho L.P.S."/>
            <person name="Shen B."/>
        </authorList>
    </citation>
    <scope>NUCLEOTIDE SEQUENCE [LARGE SCALE GENOMIC DNA]</scope>
    <source>
        <strain evidence="6 7">NPDC053399</strain>
    </source>
</reference>
<protein>
    <recommendedName>
        <fullName evidence="5">Aldose 1-epimerase</fullName>
        <ecNumber evidence="5">5.1.3.3</ecNumber>
    </recommendedName>
</protein>
<comment type="caution">
    <text evidence="6">The sequence shown here is derived from an EMBL/GenBank/DDBJ whole genome shotgun (WGS) entry which is preliminary data.</text>
</comment>
<name>A0ABW8C5A2_9ACTN</name>
<dbReference type="EMBL" id="JBITYG010000002">
    <property type="protein sequence ID" value="MFI9100545.1"/>
    <property type="molecule type" value="Genomic_DNA"/>
</dbReference>
<dbReference type="PIRSF" id="PIRSF005096">
    <property type="entry name" value="GALM"/>
    <property type="match status" value="1"/>
</dbReference>
<evidence type="ECO:0000256" key="5">
    <source>
        <dbReference type="PIRNR" id="PIRNR005096"/>
    </source>
</evidence>
<dbReference type="InterPro" id="IPR015443">
    <property type="entry name" value="Aldose_1-epimerase"/>
</dbReference>
<dbReference type="PANTHER" id="PTHR10091">
    <property type="entry name" value="ALDOSE-1-EPIMERASE"/>
    <property type="match status" value="1"/>
</dbReference>
<keyword evidence="7" id="KW-1185">Reference proteome</keyword>
<evidence type="ECO:0000256" key="2">
    <source>
        <dbReference type="ARBA" id="ARBA00006206"/>
    </source>
</evidence>
<comment type="similarity">
    <text evidence="2 5">Belongs to the aldose epimerase family.</text>
</comment>
<dbReference type="InterPro" id="IPR011013">
    <property type="entry name" value="Gal_mutarotase_sf_dom"/>
</dbReference>
<comment type="pathway">
    <text evidence="1 5">Carbohydrate metabolism; hexose metabolism.</text>
</comment>
<dbReference type="RefSeq" id="WP_399645855.1">
    <property type="nucleotide sequence ID" value="NZ_JBITYG010000002.1"/>
</dbReference>
<dbReference type="PANTHER" id="PTHR10091:SF0">
    <property type="entry name" value="GALACTOSE MUTAROTASE"/>
    <property type="match status" value="1"/>
</dbReference>
<keyword evidence="3 5" id="KW-0413">Isomerase</keyword>
<evidence type="ECO:0000256" key="1">
    <source>
        <dbReference type="ARBA" id="ARBA00005028"/>
    </source>
</evidence>
<proteinExistence type="inferred from homology"/>